<dbReference type="SMART" id="SM00194">
    <property type="entry name" value="PTPc"/>
    <property type="match status" value="1"/>
</dbReference>
<name>A0A0N4ZFR0_PARTI</name>
<reference evidence="5" key="1">
    <citation type="submission" date="2017-02" db="UniProtKB">
        <authorList>
            <consortium name="WormBaseParasite"/>
        </authorList>
    </citation>
    <scope>IDENTIFICATION</scope>
</reference>
<dbReference type="CDD" id="cd00047">
    <property type="entry name" value="PTPc"/>
    <property type="match status" value="1"/>
</dbReference>
<dbReference type="PANTHER" id="PTHR46163">
    <property type="entry name" value="TYROSINE-PROTEIN PHOSPHATASE-RELATED"/>
    <property type="match status" value="1"/>
</dbReference>
<dbReference type="PROSITE" id="PS00383">
    <property type="entry name" value="TYR_PHOSPHATASE_1"/>
    <property type="match status" value="1"/>
</dbReference>
<dbReference type="STRING" id="131310.A0A0N4ZFR0"/>
<dbReference type="GO" id="GO:0004725">
    <property type="term" value="F:protein tyrosine phosphatase activity"/>
    <property type="evidence" value="ECO:0007669"/>
    <property type="project" value="InterPro"/>
</dbReference>
<evidence type="ECO:0008006" key="6">
    <source>
        <dbReference type="Google" id="ProtNLM"/>
    </source>
</evidence>
<feature type="compositionally biased region" description="Low complexity" evidence="1">
    <location>
        <begin position="57"/>
        <end position="68"/>
    </location>
</feature>
<dbReference type="SMART" id="SM00404">
    <property type="entry name" value="PTPc_motif"/>
    <property type="match status" value="1"/>
</dbReference>
<dbReference type="SUPFAM" id="SSF52799">
    <property type="entry name" value="(Phosphotyrosine protein) phosphatases II"/>
    <property type="match status" value="1"/>
</dbReference>
<dbReference type="AlphaFoldDB" id="A0A0N4ZFR0"/>
<feature type="compositionally biased region" description="Basic and acidic residues" evidence="1">
    <location>
        <begin position="33"/>
        <end position="42"/>
    </location>
</feature>
<dbReference type="Gene3D" id="3.90.190.10">
    <property type="entry name" value="Protein tyrosine phosphatase superfamily"/>
    <property type="match status" value="1"/>
</dbReference>
<dbReference type="InterPro" id="IPR000242">
    <property type="entry name" value="PTP_cat"/>
</dbReference>
<dbReference type="WBParaSite" id="PTRK_0000658900.1">
    <property type="protein sequence ID" value="PTRK_0000658900.1"/>
    <property type="gene ID" value="PTRK_0000658900"/>
</dbReference>
<organism evidence="4 5">
    <name type="scientific">Parastrongyloides trichosuri</name>
    <name type="common">Possum-specific nematode worm</name>
    <dbReference type="NCBI Taxonomy" id="131310"/>
    <lineage>
        <taxon>Eukaryota</taxon>
        <taxon>Metazoa</taxon>
        <taxon>Ecdysozoa</taxon>
        <taxon>Nematoda</taxon>
        <taxon>Chromadorea</taxon>
        <taxon>Rhabditida</taxon>
        <taxon>Tylenchina</taxon>
        <taxon>Panagrolaimomorpha</taxon>
        <taxon>Strongyloidoidea</taxon>
        <taxon>Strongyloididae</taxon>
        <taxon>Parastrongyloides</taxon>
    </lineage>
</organism>
<proteinExistence type="predicted"/>
<feature type="compositionally biased region" description="Basic residues" evidence="1">
    <location>
        <begin position="1"/>
        <end position="13"/>
    </location>
</feature>
<dbReference type="InterPro" id="IPR000387">
    <property type="entry name" value="Tyr_Pase_dom"/>
</dbReference>
<protein>
    <recommendedName>
        <fullName evidence="6">Tyrosine-protein phosphatase domain-containing protein</fullName>
    </recommendedName>
</protein>
<dbReference type="InterPro" id="IPR052782">
    <property type="entry name" value="Oocyte-zygote_transition_reg"/>
</dbReference>
<dbReference type="InterPro" id="IPR003595">
    <property type="entry name" value="Tyr_Pase_cat"/>
</dbReference>
<evidence type="ECO:0000259" key="2">
    <source>
        <dbReference type="PROSITE" id="PS50055"/>
    </source>
</evidence>
<evidence type="ECO:0000313" key="4">
    <source>
        <dbReference type="Proteomes" id="UP000038045"/>
    </source>
</evidence>
<dbReference type="PROSITE" id="PS50056">
    <property type="entry name" value="TYR_PHOSPHATASE_2"/>
    <property type="match status" value="1"/>
</dbReference>
<dbReference type="Pfam" id="PF00102">
    <property type="entry name" value="Y_phosphatase"/>
    <property type="match status" value="1"/>
</dbReference>
<dbReference type="Proteomes" id="UP000038045">
    <property type="component" value="Unplaced"/>
</dbReference>
<feature type="region of interest" description="Disordered" evidence="1">
    <location>
        <begin position="1"/>
        <end position="102"/>
    </location>
</feature>
<evidence type="ECO:0000259" key="3">
    <source>
        <dbReference type="PROSITE" id="PS50056"/>
    </source>
</evidence>
<sequence length="498" mass="57494">MSKASLPKKRKSKNSCDDLVTVDENERKHNRKTKDIQKKAEVCHGNSVYSSTNKSKTVNNVCTTPTTPQSGKSTNERPVASSQSTVSNVKRKAPSRDKFKVTSQISNNKKKDFCRNDDEEEIDECNTNLGTPTNNKEKDETIEIDMAKTCYIESNPSKDIRKKFCEYMLSVKHIKHITGSKAFKDSKYTPKNLPAVIFSRNHNFNRYNDVICIDGTRVKLNKNLPEFKNAKMYKNSNNNNSKEERIVNDDNYIHANYVKIPNSDFIYICCQGPLENTLEDHWLMCWQENSKVIVMLCETIEDNEEKCHKYWPDVMTKKAYGQIIVTNEKEDSKKYDGVVIRSLKMQVGSIKKTIIQYHFKAWPDRLVPTATSTICSMLREVQLVSGMSPIIVHCSAGIGRTGTFMGIHYISEKFKVSQDGSINIMEAIKEMREQRLKSVQTTIQYAYLHICLLQYFCEENIYEYNDTVKEYIKKNVDCLQFYAKKLAQKQKEQSKNDK</sequence>
<dbReference type="PROSITE" id="PS50055">
    <property type="entry name" value="TYR_PHOSPHATASE_PTP"/>
    <property type="match status" value="1"/>
</dbReference>
<dbReference type="InterPro" id="IPR029021">
    <property type="entry name" value="Prot-tyrosine_phosphatase-like"/>
</dbReference>
<feature type="compositionally biased region" description="Polar residues" evidence="1">
    <location>
        <begin position="47"/>
        <end position="56"/>
    </location>
</feature>
<dbReference type="InterPro" id="IPR016130">
    <property type="entry name" value="Tyr_Pase_AS"/>
</dbReference>
<feature type="domain" description="Tyrosine-protein phosphatase" evidence="2">
    <location>
        <begin position="201"/>
        <end position="455"/>
    </location>
</feature>
<accession>A0A0N4ZFR0</accession>
<evidence type="ECO:0000313" key="5">
    <source>
        <dbReference type="WBParaSite" id="PTRK_0000658900.1"/>
    </source>
</evidence>
<dbReference type="PRINTS" id="PR00700">
    <property type="entry name" value="PRTYPHPHTASE"/>
</dbReference>
<evidence type="ECO:0000256" key="1">
    <source>
        <dbReference type="SAM" id="MobiDB-lite"/>
    </source>
</evidence>
<keyword evidence="4" id="KW-1185">Reference proteome</keyword>
<feature type="domain" description="Tyrosine specific protein phosphatases" evidence="3">
    <location>
        <begin position="375"/>
        <end position="446"/>
    </location>
</feature>